<dbReference type="OrthoDB" id="301415at2759"/>
<gene>
    <name evidence="3" type="primary">20345132</name>
    <name evidence="2" type="ORF">GGTG_04674</name>
</gene>
<feature type="compositionally biased region" description="Gly residues" evidence="1">
    <location>
        <begin position="343"/>
        <end position="353"/>
    </location>
</feature>
<evidence type="ECO:0000313" key="3">
    <source>
        <dbReference type="EnsemblFungi" id="EJT79590"/>
    </source>
</evidence>
<feature type="compositionally biased region" description="Low complexity" evidence="1">
    <location>
        <begin position="354"/>
        <end position="367"/>
    </location>
</feature>
<evidence type="ECO:0000256" key="1">
    <source>
        <dbReference type="SAM" id="MobiDB-lite"/>
    </source>
</evidence>
<reference evidence="3" key="4">
    <citation type="journal article" date="2015" name="G3 (Bethesda)">
        <title>Genome sequences of three phytopathogenic species of the Magnaporthaceae family of fungi.</title>
        <authorList>
            <person name="Okagaki L.H."/>
            <person name="Nunes C.C."/>
            <person name="Sailsbery J."/>
            <person name="Clay B."/>
            <person name="Brown D."/>
            <person name="John T."/>
            <person name="Oh Y."/>
            <person name="Young N."/>
            <person name="Fitzgerald M."/>
            <person name="Haas B.J."/>
            <person name="Zeng Q."/>
            <person name="Young S."/>
            <person name="Adiconis X."/>
            <person name="Fan L."/>
            <person name="Levin J.Z."/>
            <person name="Mitchell T.K."/>
            <person name="Okubara P.A."/>
            <person name="Farman M.L."/>
            <person name="Kohn L.M."/>
            <person name="Birren B."/>
            <person name="Ma L.-J."/>
            <person name="Dean R.A."/>
        </authorList>
    </citation>
    <scope>NUCLEOTIDE SEQUENCE</scope>
    <source>
        <strain evidence="3">R3-111a-1</strain>
    </source>
</reference>
<dbReference type="VEuPathDB" id="FungiDB:GGTG_04674"/>
<dbReference type="Proteomes" id="UP000006039">
    <property type="component" value="Unassembled WGS sequence"/>
</dbReference>
<feature type="region of interest" description="Disordered" evidence="1">
    <location>
        <begin position="83"/>
        <end position="113"/>
    </location>
</feature>
<protein>
    <submittedName>
        <fullName evidence="2 3">Uncharacterized protein</fullName>
    </submittedName>
</protein>
<dbReference type="EnsemblFungi" id="EJT79590">
    <property type="protein sequence ID" value="EJT79590"/>
    <property type="gene ID" value="GGTG_04674"/>
</dbReference>
<reference evidence="4" key="1">
    <citation type="submission" date="2010-07" db="EMBL/GenBank/DDBJ databases">
        <title>The genome sequence of Gaeumannomyces graminis var. tritici strain R3-111a-1.</title>
        <authorList>
            <consortium name="The Broad Institute Genome Sequencing Platform"/>
            <person name="Ma L.-J."/>
            <person name="Dead R."/>
            <person name="Young S."/>
            <person name="Zeng Q."/>
            <person name="Koehrsen M."/>
            <person name="Alvarado L."/>
            <person name="Berlin A."/>
            <person name="Chapman S.B."/>
            <person name="Chen Z."/>
            <person name="Freedman E."/>
            <person name="Gellesch M."/>
            <person name="Goldberg J."/>
            <person name="Griggs A."/>
            <person name="Gujja S."/>
            <person name="Heilman E.R."/>
            <person name="Heiman D."/>
            <person name="Hepburn T."/>
            <person name="Howarth C."/>
            <person name="Jen D."/>
            <person name="Larson L."/>
            <person name="Mehta T."/>
            <person name="Neiman D."/>
            <person name="Pearson M."/>
            <person name="Roberts A."/>
            <person name="Saif S."/>
            <person name="Shea T."/>
            <person name="Shenoy N."/>
            <person name="Sisk P."/>
            <person name="Stolte C."/>
            <person name="Sykes S."/>
            <person name="Walk T."/>
            <person name="White J."/>
            <person name="Yandava C."/>
            <person name="Haas B."/>
            <person name="Nusbaum C."/>
            <person name="Birren B."/>
        </authorList>
    </citation>
    <scope>NUCLEOTIDE SEQUENCE [LARGE SCALE GENOMIC DNA]</scope>
    <source>
        <strain evidence="4">R3-111a-1</strain>
    </source>
</reference>
<evidence type="ECO:0000313" key="2">
    <source>
        <dbReference type="EMBL" id="EJT79590.1"/>
    </source>
</evidence>
<accession>J3NTS5</accession>
<feature type="region of interest" description="Disordered" evidence="1">
    <location>
        <begin position="1"/>
        <end position="59"/>
    </location>
</feature>
<feature type="compositionally biased region" description="Polar residues" evidence="1">
    <location>
        <begin position="276"/>
        <end position="291"/>
    </location>
</feature>
<reference evidence="2" key="2">
    <citation type="submission" date="2010-07" db="EMBL/GenBank/DDBJ databases">
        <authorList>
            <consortium name="The Broad Institute Genome Sequencing Platform"/>
            <consortium name="Broad Institute Genome Sequencing Center for Infectious Disease"/>
            <person name="Ma L.-J."/>
            <person name="Dead R."/>
            <person name="Young S."/>
            <person name="Zeng Q."/>
            <person name="Koehrsen M."/>
            <person name="Alvarado L."/>
            <person name="Berlin A."/>
            <person name="Chapman S.B."/>
            <person name="Chen Z."/>
            <person name="Freedman E."/>
            <person name="Gellesch M."/>
            <person name="Goldberg J."/>
            <person name="Griggs A."/>
            <person name="Gujja S."/>
            <person name="Heilman E.R."/>
            <person name="Heiman D."/>
            <person name="Hepburn T."/>
            <person name="Howarth C."/>
            <person name="Jen D."/>
            <person name="Larson L."/>
            <person name="Mehta T."/>
            <person name="Neiman D."/>
            <person name="Pearson M."/>
            <person name="Roberts A."/>
            <person name="Saif S."/>
            <person name="Shea T."/>
            <person name="Shenoy N."/>
            <person name="Sisk P."/>
            <person name="Stolte C."/>
            <person name="Sykes S."/>
            <person name="Walk T."/>
            <person name="White J."/>
            <person name="Yandava C."/>
            <person name="Haas B."/>
            <person name="Nusbaum C."/>
            <person name="Birren B."/>
        </authorList>
    </citation>
    <scope>NUCLEOTIDE SEQUENCE</scope>
    <source>
        <strain evidence="2">R3-111a-1</strain>
    </source>
</reference>
<feature type="compositionally biased region" description="Polar residues" evidence="1">
    <location>
        <begin position="374"/>
        <end position="386"/>
    </location>
</feature>
<dbReference type="RefSeq" id="XP_009220735.1">
    <property type="nucleotide sequence ID" value="XM_009222471.1"/>
</dbReference>
<proteinExistence type="predicted"/>
<feature type="region of interest" description="Disordered" evidence="1">
    <location>
        <begin position="134"/>
        <end position="197"/>
    </location>
</feature>
<feature type="region of interest" description="Disordered" evidence="1">
    <location>
        <begin position="321"/>
        <end position="413"/>
    </location>
</feature>
<feature type="compositionally biased region" description="Polar residues" evidence="1">
    <location>
        <begin position="144"/>
        <end position="156"/>
    </location>
</feature>
<dbReference type="EMBL" id="GL385396">
    <property type="protein sequence ID" value="EJT79590.1"/>
    <property type="molecule type" value="Genomic_DNA"/>
</dbReference>
<feature type="compositionally biased region" description="Low complexity" evidence="1">
    <location>
        <begin position="333"/>
        <end position="342"/>
    </location>
</feature>
<reference evidence="2" key="3">
    <citation type="submission" date="2010-09" db="EMBL/GenBank/DDBJ databases">
        <title>Annotation of Gaeumannomyces graminis var. tritici R3-111a-1.</title>
        <authorList>
            <consortium name="The Broad Institute Genome Sequencing Platform"/>
            <person name="Ma L.-J."/>
            <person name="Dead R."/>
            <person name="Young S.K."/>
            <person name="Zeng Q."/>
            <person name="Gargeya S."/>
            <person name="Fitzgerald M."/>
            <person name="Haas B."/>
            <person name="Abouelleil A."/>
            <person name="Alvarado L."/>
            <person name="Arachchi H.M."/>
            <person name="Berlin A."/>
            <person name="Brown A."/>
            <person name="Chapman S.B."/>
            <person name="Chen Z."/>
            <person name="Dunbar C."/>
            <person name="Freedman E."/>
            <person name="Gearin G."/>
            <person name="Gellesch M."/>
            <person name="Goldberg J."/>
            <person name="Griggs A."/>
            <person name="Gujja S."/>
            <person name="Heiman D."/>
            <person name="Howarth C."/>
            <person name="Larson L."/>
            <person name="Lui A."/>
            <person name="MacDonald P.J.P."/>
            <person name="Mehta T."/>
            <person name="Montmayeur A."/>
            <person name="Murphy C."/>
            <person name="Neiman D."/>
            <person name="Pearson M."/>
            <person name="Priest M."/>
            <person name="Roberts A."/>
            <person name="Saif S."/>
            <person name="Shea T."/>
            <person name="Shenoy N."/>
            <person name="Sisk P."/>
            <person name="Stolte C."/>
            <person name="Sykes S."/>
            <person name="Yandava C."/>
            <person name="Wortman J."/>
            <person name="Nusbaum C."/>
            <person name="Birren B."/>
        </authorList>
    </citation>
    <scope>NUCLEOTIDE SEQUENCE</scope>
    <source>
        <strain evidence="2">R3-111a-1</strain>
    </source>
</reference>
<feature type="region of interest" description="Disordered" evidence="1">
    <location>
        <begin position="463"/>
        <end position="487"/>
    </location>
</feature>
<dbReference type="AlphaFoldDB" id="J3NTS5"/>
<reference evidence="3" key="5">
    <citation type="submission" date="2018-04" db="UniProtKB">
        <authorList>
            <consortium name="EnsemblFungi"/>
        </authorList>
    </citation>
    <scope>IDENTIFICATION</scope>
    <source>
        <strain evidence="3">R3-111a-1</strain>
    </source>
</reference>
<keyword evidence="4" id="KW-1185">Reference proteome</keyword>
<dbReference type="GeneID" id="20345132"/>
<name>J3NTS5_GAET3</name>
<sequence>MQEHPPERAAFLPSSIKERRDALVDQFPTPPLLTRRSSEGSLSTISYSSISNDSDLTKNGRVKCSQRLTRKASPAPVLAVAVSRPRASRPAASATNNGRAPALRNNHRPSPVPTEIHEKRWAASGRTTCALPKPGKRAAPGQPATAQVFQGAQVGSQGWWRPRRASTKNESSPRDRRRGCMSTSPGRPADRMSAPAESAHTFKNHFKHIANKDRLASSILGRRFALQGTDTWCNEQLEDAPGQRSRRPDQPADWAPIPGAMSSSRMPQGKGAAAPTSRQTGQRPGGTVTQATDTRCDEQLEDALGHRYPVQWAARGCPRAPIPGAMGSSRMSQGRGAAAPTGGQTGQRPGGTSGPASSAAAIPPATGYEKKDNNQSLIQGTNTRCNEQLEDAPGQRSRRPDRRADWPKARRHQRPRIVVGCDAASNRRCLLFGVGPTIAFAIDTAGSIYTVIAIAIAESRAGTPGRAQLGHPLAPRETGFRLPDSLP</sequence>
<feature type="compositionally biased region" description="Low complexity" evidence="1">
    <location>
        <begin position="83"/>
        <end position="94"/>
    </location>
</feature>
<organism evidence="2">
    <name type="scientific">Gaeumannomyces tritici (strain R3-111a-1)</name>
    <name type="common">Wheat and barley take-all root rot fungus</name>
    <name type="synonym">Gaeumannomyces graminis var. tritici</name>
    <dbReference type="NCBI Taxonomy" id="644352"/>
    <lineage>
        <taxon>Eukaryota</taxon>
        <taxon>Fungi</taxon>
        <taxon>Dikarya</taxon>
        <taxon>Ascomycota</taxon>
        <taxon>Pezizomycotina</taxon>
        <taxon>Sordariomycetes</taxon>
        <taxon>Sordariomycetidae</taxon>
        <taxon>Magnaporthales</taxon>
        <taxon>Magnaporthaceae</taxon>
        <taxon>Gaeumannomyces</taxon>
    </lineage>
</organism>
<evidence type="ECO:0000313" key="4">
    <source>
        <dbReference type="Proteomes" id="UP000006039"/>
    </source>
</evidence>
<feature type="region of interest" description="Disordered" evidence="1">
    <location>
        <begin position="238"/>
        <end position="291"/>
    </location>
</feature>
<feature type="compositionally biased region" description="Low complexity" evidence="1">
    <location>
        <begin position="39"/>
        <end position="54"/>
    </location>
</feature>
<dbReference type="HOGENOM" id="CLU_560249_0_0_1"/>